<evidence type="ECO:0000313" key="1">
    <source>
        <dbReference type="EMBL" id="KAK2956039.1"/>
    </source>
</evidence>
<comment type="caution">
    <text evidence="1">The sequence shown here is derived from an EMBL/GenBank/DDBJ whole genome shotgun (WGS) entry which is preliminary data.</text>
</comment>
<proteinExistence type="predicted"/>
<dbReference type="Gene3D" id="1.10.472.10">
    <property type="entry name" value="Cyclin-like"/>
    <property type="match status" value="1"/>
</dbReference>
<organism evidence="1 2">
    <name type="scientific">Blattamonas nauphoetae</name>
    <dbReference type="NCBI Taxonomy" id="2049346"/>
    <lineage>
        <taxon>Eukaryota</taxon>
        <taxon>Metamonada</taxon>
        <taxon>Preaxostyla</taxon>
        <taxon>Oxymonadida</taxon>
        <taxon>Blattamonas</taxon>
    </lineage>
</organism>
<evidence type="ECO:0008006" key="3">
    <source>
        <dbReference type="Google" id="ProtNLM"/>
    </source>
</evidence>
<keyword evidence="2" id="KW-1185">Reference proteome</keyword>
<name>A0ABQ9XX29_9EUKA</name>
<reference evidence="1 2" key="1">
    <citation type="journal article" date="2022" name="bioRxiv">
        <title>Genomics of Preaxostyla Flagellates Illuminates Evolutionary Transitions and the Path Towards Mitochondrial Loss.</title>
        <authorList>
            <person name="Novak L.V.F."/>
            <person name="Treitli S.C."/>
            <person name="Pyrih J."/>
            <person name="Halakuc P."/>
            <person name="Pipaliya S.V."/>
            <person name="Vacek V."/>
            <person name="Brzon O."/>
            <person name="Soukal P."/>
            <person name="Eme L."/>
            <person name="Dacks J.B."/>
            <person name="Karnkowska A."/>
            <person name="Elias M."/>
            <person name="Hampl V."/>
        </authorList>
    </citation>
    <scope>NUCLEOTIDE SEQUENCE [LARGE SCALE GENOMIC DNA]</scope>
    <source>
        <strain evidence="1">NAU3</strain>
        <tissue evidence="1">Gut</tissue>
    </source>
</reference>
<accession>A0ABQ9XX29</accession>
<dbReference type="CDD" id="cd20557">
    <property type="entry name" value="CYCLIN_ScPCL1-like"/>
    <property type="match status" value="1"/>
</dbReference>
<sequence length="240" mass="27233">MRQDRSPPHSLNNSDRRFRMTTTINTTFTTKTETKHFNSDITMPESNITSMAPIFSLPAKRDFADRVSSSIVEIVHNLNSAAPITVDTSLTSCEACERIGGEGVSRGVFPLRIPSRESLGGVLSEMMSVLMNSFKITETELVCSIRMFEGILKKHWTCSGFCVLRNNIHALFLVCVVLAHKCNADVPFKQVHWGRSFGVPWEILNIFESFSLRLLDWNVTPSTEEYYETKRGIEGMERRF</sequence>
<gene>
    <name evidence="1" type="ORF">BLNAU_9015</name>
</gene>
<dbReference type="EMBL" id="JARBJD010000060">
    <property type="protein sequence ID" value="KAK2956039.1"/>
    <property type="molecule type" value="Genomic_DNA"/>
</dbReference>
<dbReference type="Proteomes" id="UP001281761">
    <property type="component" value="Unassembled WGS sequence"/>
</dbReference>
<protein>
    <recommendedName>
        <fullName evidence="3">Cyclin N-terminal domain-containing protein</fullName>
    </recommendedName>
</protein>
<evidence type="ECO:0000313" key="2">
    <source>
        <dbReference type="Proteomes" id="UP001281761"/>
    </source>
</evidence>